<dbReference type="PANTHER" id="PTHR46333:SF2">
    <property type="entry name" value="CYTOKINESIS PROTEIN 3"/>
    <property type="match status" value="1"/>
</dbReference>
<comment type="caution">
    <text evidence="2">The sequence shown here is derived from an EMBL/GenBank/DDBJ whole genome shotgun (WGS) entry which is preliminary data.</text>
</comment>
<name>A0A199XT71_9FLAO</name>
<organism evidence="2 3">
    <name type="scientific">Flavobacterium succinicans</name>
    <dbReference type="NCBI Taxonomy" id="29536"/>
    <lineage>
        <taxon>Bacteria</taxon>
        <taxon>Pseudomonadati</taxon>
        <taxon>Bacteroidota</taxon>
        <taxon>Flavobacteriia</taxon>
        <taxon>Flavobacteriales</taxon>
        <taxon>Flavobacteriaceae</taxon>
        <taxon>Flavobacterium</taxon>
    </lineage>
</organism>
<dbReference type="PATRIC" id="fig|29536.5.peg.1112"/>
<proteinExistence type="predicted"/>
<dbReference type="SMART" id="SM00460">
    <property type="entry name" value="TGc"/>
    <property type="match status" value="1"/>
</dbReference>
<dbReference type="OrthoDB" id="9788327at2"/>
<feature type="domain" description="Transglutaminase-like" evidence="1">
    <location>
        <begin position="94"/>
        <end position="156"/>
    </location>
</feature>
<dbReference type="EMBL" id="JMTM01000022">
    <property type="protein sequence ID" value="OAZ04529.1"/>
    <property type="molecule type" value="Genomic_DNA"/>
</dbReference>
<dbReference type="InterPro" id="IPR002931">
    <property type="entry name" value="Transglutaminase-like"/>
</dbReference>
<dbReference type="Proteomes" id="UP000093807">
    <property type="component" value="Unassembled WGS sequence"/>
</dbReference>
<dbReference type="Gene3D" id="3.10.620.30">
    <property type="match status" value="1"/>
</dbReference>
<evidence type="ECO:0000313" key="2">
    <source>
        <dbReference type="EMBL" id="OAZ04529.1"/>
    </source>
</evidence>
<accession>A0A199XT71</accession>
<dbReference type="GO" id="GO:0005737">
    <property type="term" value="C:cytoplasm"/>
    <property type="evidence" value="ECO:0007669"/>
    <property type="project" value="TreeGrafter"/>
</dbReference>
<dbReference type="PANTHER" id="PTHR46333">
    <property type="entry name" value="CYTOKINESIS PROTEIN 3"/>
    <property type="match status" value="1"/>
</dbReference>
<gene>
    <name evidence="2" type="ORF">FLB_10640</name>
</gene>
<keyword evidence="3" id="KW-1185">Reference proteome</keyword>
<evidence type="ECO:0000259" key="1">
    <source>
        <dbReference type="SMART" id="SM00460"/>
    </source>
</evidence>
<sequence length="390" mass="44479">MKSVFYYFILFWAVLTYGQTKDNTVLIDAKMAKIPKASTKNTKSIADYIATNFKSENEKLRATFFWVASNISYDVANMENIDFSDTSEKKIDKTLTTRKGVCIHYAELFNAIVSQLGFESEIIEGYTKQFGKVAALSHAWCAVKSEGKWWLFDPTWGSGSVNNGVFAKKLNNFYFKTPPKAMLETHMPFDYLWQLSRYPISNAEFISGKVVVNPAKPVFNFADEIEKLKQKSEEIKLFECIGRVESNGLSTKLVKDYLENKKNELSGKRNNQAVEKLNLIVEESNAATAMFNDFVFYRNKKFKPTLSDDTIREMIAAPKAKALKCQKDLDSIGTLNDSNRATLTAFRKNLSELLVQIEEQEKFVNEYLSKGKLARKSMFSKVSWFGLPVN</sequence>
<dbReference type="Pfam" id="PF01841">
    <property type="entry name" value="Transglut_core"/>
    <property type="match status" value="1"/>
</dbReference>
<dbReference type="AlphaFoldDB" id="A0A199XT71"/>
<protein>
    <submittedName>
        <fullName evidence="2">Transglutaminase-like superfamily protein</fullName>
    </submittedName>
</protein>
<reference evidence="2 3" key="1">
    <citation type="submission" date="2016-06" db="EMBL/GenBank/DDBJ databases">
        <title>Draft genome sequence of Flavobacterium succinicans strain DD5b.</title>
        <authorList>
            <person name="Poehlein A."/>
            <person name="Daniel R."/>
            <person name="Simeonova D.D."/>
        </authorList>
    </citation>
    <scope>NUCLEOTIDE SEQUENCE [LARGE SCALE GENOMIC DNA]</scope>
    <source>
        <strain evidence="2 3">DD5b</strain>
    </source>
</reference>
<dbReference type="InterPro" id="IPR052557">
    <property type="entry name" value="CAP/Cytokinesis_protein"/>
</dbReference>
<dbReference type="SUPFAM" id="SSF54001">
    <property type="entry name" value="Cysteine proteinases"/>
    <property type="match status" value="1"/>
</dbReference>
<dbReference type="InterPro" id="IPR038765">
    <property type="entry name" value="Papain-like_cys_pep_sf"/>
</dbReference>
<dbReference type="RefSeq" id="WP_064714916.1">
    <property type="nucleotide sequence ID" value="NZ_JMTM01000022.1"/>
</dbReference>
<evidence type="ECO:0000313" key="3">
    <source>
        <dbReference type="Proteomes" id="UP000093807"/>
    </source>
</evidence>